<evidence type="ECO:0000313" key="1">
    <source>
        <dbReference type="EMBL" id="CAG8490492.1"/>
    </source>
</evidence>
<gene>
    <name evidence="1" type="ORF">DHETER_LOCUS2533</name>
</gene>
<dbReference type="EMBL" id="CAJVPU010001871">
    <property type="protein sequence ID" value="CAG8490492.1"/>
    <property type="molecule type" value="Genomic_DNA"/>
</dbReference>
<reference evidence="1" key="1">
    <citation type="submission" date="2021-06" db="EMBL/GenBank/DDBJ databases">
        <authorList>
            <person name="Kallberg Y."/>
            <person name="Tangrot J."/>
            <person name="Rosling A."/>
        </authorList>
    </citation>
    <scope>NUCLEOTIDE SEQUENCE</scope>
    <source>
        <strain evidence="1">IL203A</strain>
    </source>
</reference>
<proteinExistence type="predicted"/>
<name>A0ACA9KU62_9GLOM</name>
<sequence length="242" mass="28376">MVQLRSHPQVFKAIKIFQWFMTLTILILGYYLSQFHKQWGQGPNIMIELGFFIIWLIAVYTGFNLSCTNEESHDQCVYFSVSLIMGWMNTIAFLITTIVCKKIQWEKVKWGKERSGFTKEQQKEFFNQSVTNPDKLNQTNNDSISINSRQITTPNSLKTTPKPLKISPEIANVNGGNMKSQHRRQESELYPEEPSTPVVCQQLIPQQHYHPDQRQEYDMDMEHSQHPAYSYRPENDQYEGYP</sequence>
<keyword evidence="2" id="KW-1185">Reference proteome</keyword>
<dbReference type="Proteomes" id="UP000789702">
    <property type="component" value="Unassembled WGS sequence"/>
</dbReference>
<protein>
    <submittedName>
        <fullName evidence="1">15531_t:CDS:1</fullName>
    </submittedName>
</protein>
<evidence type="ECO:0000313" key="2">
    <source>
        <dbReference type="Proteomes" id="UP000789702"/>
    </source>
</evidence>
<comment type="caution">
    <text evidence="1">The sequence shown here is derived from an EMBL/GenBank/DDBJ whole genome shotgun (WGS) entry which is preliminary data.</text>
</comment>
<organism evidence="1 2">
    <name type="scientific">Dentiscutata heterogama</name>
    <dbReference type="NCBI Taxonomy" id="1316150"/>
    <lineage>
        <taxon>Eukaryota</taxon>
        <taxon>Fungi</taxon>
        <taxon>Fungi incertae sedis</taxon>
        <taxon>Mucoromycota</taxon>
        <taxon>Glomeromycotina</taxon>
        <taxon>Glomeromycetes</taxon>
        <taxon>Diversisporales</taxon>
        <taxon>Gigasporaceae</taxon>
        <taxon>Dentiscutata</taxon>
    </lineage>
</organism>
<accession>A0ACA9KU62</accession>